<keyword evidence="5" id="KW-0378">Hydrolase</keyword>
<keyword evidence="10" id="KW-1185">Reference proteome</keyword>
<evidence type="ECO:0000256" key="5">
    <source>
        <dbReference type="ARBA" id="ARBA00022801"/>
    </source>
</evidence>
<evidence type="ECO:0000256" key="6">
    <source>
        <dbReference type="ARBA" id="ARBA00022837"/>
    </source>
</evidence>
<dbReference type="EMBL" id="CP008953">
    <property type="protein sequence ID" value="AIG76563.1"/>
    <property type="molecule type" value="Genomic_DNA"/>
</dbReference>
<dbReference type="HOGENOM" id="CLU_014819_4_1_11"/>
<gene>
    <name evidence="9" type="ORF">AJAP_18485</name>
</gene>
<reference evidence="9 10" key="1">
    <citation type="journal article" date="2014" name="J. Biotechnol.">
        <title>Complete genome sequence of the actinobacterium Amycolatopsis japonica MG417-CF17(T) (=DSM 44213T) producing (S,S)-N,N'-ethylenediaminedisuccinic acid.</title>
        <authorList>
            <person name="Stegmann E."/>
            <person name="Albersmeier A."/>
            <person name="Spohn M."/>
            <person name="Gert H."/>
            <person name="Weber T."/>
            <person name="Wohlleben W."/>
            <person name="Kalinowski J."/>
            <person name="Ruckert C."/>
        </authorList>
    </citation>
    <scope>NUCLEOTIDE SEQUENCE [LARGE SCALE GENOMIC DNA]</scope>
    <source>
        <strain evidence="10">MG417-CF17 (DSM 44213)</strain>
    </source>
</reference>
<dbReference type="Pfam" id="PF07519">
    <property type="entry name" value="Tannase"/>
    <property type="match status" value="1"/>
</dbReference>
<name>A0A075UU82_9PSEU</name>
<evidence type="ECO:0000256" key="7">
    <source>
        <dbReference type="ARBA" id="ARBA00023157"/>
    </source>
</evidence>
<dbReference type="eggNOG" id="COG1506">
    <property type="taxonomic scope" value="Bacteria"/>
</dbReference>
<dbReference type="PANTHER" id="PTHR33938">
    <property type="entry name" value="FERULOYL ESTERASE B-RELATED"/>
    <property type="match status" value="1"/>
</dbReference>
<dbReference type="STRING" id="208439.AJAP_18485"/>
<dbReference type="GO" id="GO:0052689">
    <property type="term" value="F:carboxylic ester hydrolase activity"/>
    <property type="evidence" value="ECO:0007669"/>
    <property type="project" value="UniProtKB-KW"/>
</dbReference>
<dbReference type="Proteomes" id="UP000028492">
    <property type="component" value="Chromosome"/>
</dbReference>
<keyword evidence="3" id="KW-0479">Metal-binding</keyword>
<evidence type="ECO:0000256" key="2">
    <source>
        <dbReference type="ARBA" id="ARBA00022487"/>
    </source>
</evidence>
<keyword evidence="4" id="KW-0732">Signal</keyword>
<organism evidence="9 10">
    <name type="scientific">Amycolatopsis japonica</name>
    <dbReference type="NCBI Taxonomy" id="208439"/>
    <lineage>
        <taxon>Bacteria</taxon>
        <taxon>Bacillati</taxon>
        <taxon>Actinomycetota</taxon>
        <taxon>Actinomycetes</taxon>
        <taxon>Pseudonocardiales</taxon>
        <taxon>Pseudonocardiaceae</taxon>
        <taxon>Amycolatopsis</taxon>
        <taxon>Amycolatopsis japonica group</taxon>
    </lineage>
</organism>
<keyword evidence="2" id="KW-0719">Serine esterase</keyword>
<dbReference type="InterPro" id="IPR029058">
    <property type="entry name" value="AB_hydrolase_fold"/>
</dbReference>
<dbReference type="AlphaFoldDB" id="A0A075UU82"/>
<dbReference type="GO" id="GO:0046872">
    <property type="term" value="F:metal ion binding"/>
    <property type="evidence" value="ECO:0007669"/>
    <property type="project" value="UniProtKB-KW"/>
</dbReference>
<evidence type="ECO:0000256" key="4">
    <source>
        <dbReference type="ARBA" id="ARBA00022729"/>
    </source>
</evidence>
<evidence type="ECO:0000313" key="10">
    <source>
        <dbReference type="Proteomes" id="UP000028492"/>
    </source>
</evidence>
<dbReference type="Gene3D" id="3.40.50.1820">
    <property type="entry name" value="alpha/beta hydrolase"/>
    <property type="match status" value="1"/>
</dbReference>
<evidence type="ECO:0000313" key="9">
    <source>
        <dbReference type="EMBL" id="AIG76563.1"/>
    </source>
</evidence>
<evidence type="ECO:0000256" key="3">
    <source>
        <dbReference type="ARBA" id="ARBA00022723"/>
    </source>
</evidence>
<keyword evidence="7" id="KW-1015">Disulfide bond</keyword>
<evidence type="ECO:0000256" key="1">
    <source>
        <dbReference type="ARBA" id="ARBA00006249"/>
    </source>
</evidence>
<dbReference type="InterPro" id="IPR011118">
    <property type="entry name" value="Tannase/feruloyl_esterase"/>
</dbReference>
<dbReference type="SUPFAM" id="SSF53474">
    <property type="entry name" value="alpha/beta-Hydrolases"/>
    <property type="match status" value="1"/>
</dbReference>
<protein>
    <submittedName>
        <fullName evidence="9">Feruloyl esterase</fullName>
    </submittedName>
</protein>
<dbReference type="PANTHER" id="PTHR33938:SF15">
    <property type="entry name" value="FERULOYL ESTERASE B-RELATED"/>
    <property type="match status" value="1"/>
</dbReference>
<proteinExistence type="inferred from homology"/>
<feature type="region of interest" description="Disordered" evidence="8">
    <location>
        <begin position="1"/>
        <end position="24"/>
    </location>
</feature>
<sequence length="576" mass="61260">MPGNLVDNGQSRGQGEVTAEVDPGNWGGDMRRLSMLGVAALITAGSILTAPAATAGETTFRPVRTCADLVRTYDVPGATTHVESATVVPATATEPENCDVRGYVEPAVRFQLRLPTKTYAGRYLQFGCGGFCGVVTTPPFADCGLPHGGDVAVAATDDGHVGKTPSVVDDGKWAENDQAARDDFAFRAPHVVSKASKRLITAFYGAPPRKSYFSGCSDGGREALLLAQRYPHDFDGIVAGAPAGYWGPLLGVYQTWLAKVNTGADGKPILTAEKLPALHAAALSSCDKSDGLGDGAIDDPRTCRFDPATIACPPGTDNAGCLTPAQVAATKKIYAPPTDERGRKLYPGGQTVGSELSWYGWIIPSPETGGIAFAQALADNYLKYMAYPIGTPHSSVEKFAFTSREFDRLTPEGIRSNAMSTDLREFRRAGGKLVIWHGWADQAIPAAGSIDYYERLTRANGGPAATRDWARLFMVPALYHCATGDKLTEYDPLKELVSWVERGTAPDRTIATGRDADGKVFRTRPVFPYPLQAKYDGTGSVDDAANFVPAPPSRPSHDLVNWAGNGLYGKPGPVAP</sequence>
<comment type="similarity">
    <text evidence="1">Belongs to the tannase family.</text>
</comment>
<dbReference type="KEGG" id="aja:AJAP_18485"/>
<keyword evidence="6" id="KW-0106">Calcium</keyword>
<evidence type="ECO:0000256" key="8">
    <source>
        <dbReference type="SAM" id="MobiDB-lite"/>
    </source>
</evidence>
<accession>A0A075UU82</accession>